<dbReference type="AlphaFoldDB" id="A0A8J2W471"/>
<accession>A0A8J2W471</accession>
<reference evidence="2" key="1">
    <citation type="submission" date="2021-09" db="EMBL/GenBank/DDBJ databases">
        <authorList>
            <person name="Martin H S."/>
        </authorList>
    </citation>
    <scope>NUCLEOTIDE SEQUENCE</scope>
</reference>
<evidence type="ECO:0000313" key="3">
    <source>
        <dbReference type="Proteomes" id="UP000789524"/>
    </source>
</evidence>
<dbReference type="Proteomes" id="UP000789524">
    <property type="component" value="Unassembled WGS sequence"/>
</dbReference>
<dbReference type="EMBL" id="CAKASE010000057">
    <property type="protein sequence ID" value="CAG9566874.1"/>
    <property type="molecule type" value="Genomic_DNA"/>
</dbReference>
<gene>
    <name evidence="2" type="ORF">DCHRY22_LOCUS7450</name>
</gene>
<evidence type="ECO:0000256" key="1">
    <source>
        <dbReference type="SAM" id="Phobius"/>
    </source>
</evidence>
<feature type="transmembrane region" description="Helical" evidence="1">
    <location>
        <begin position="26"/>
        <end position="46"/>
    </location>
</feature>
<keyword evidence="1" id="KW-0472">Membrane</keyword>
<sequence length="73" mass="8362">MQETERERCERSAGARTVPTASRGDAPAFLLFTNACLARVFFALLIRNSLRDHRCRWQMSCDMSDTVRALRTP</sequence>
<evidence type="ECO:0000313" key="2">
    <source>
        <dbReference type="EMBL" id="CAG9566874.1"/>
    </source>
</evidence>
<comment type="caution">
    <text evidence="2">The sequence shown here is derived from an EMBL/GenBank/DDBJ whole genome shotgun (WGS) entry which is preliminary data.</text>
</comment>
<name>A0A8J2W471_9NEOP</name>
<keyword evidence="1" id="KW-0812">Transmembrane</keyword>
<keyword evidence="3" id="KW-1185">Reference proteome</keyword>
<proteinExistence type="predicted"/>
<organism evidence="2 3">
    <name type="scientific">Danaus chrysippus</name>
    <name type="common">African queen</name>
    <dbReference type="NCBI Taxonomy" id="151541"/>
    <lineage>
        <taxon>Eukaryota</taxon>
        <taxon>Metazoa</taxon>
        <taxon>Ecdysozoa</taxon>
        <taxon>Arthropoda</taxon>
        <taxon>Hexapoda</taxon>
        <taxon>Insecta</taxon>
        <taxon>Pterygota</taxon>
        <taxon>Neoptera</taxon>
        <taxon>Endopterygota</taxon>
        <taxon>Lepidoptera</taxon>
        <taxon>Glossata</taxon>
        <taxon>Ditrysia</taxon>
        <taxon>Papilionoidea</taxon>
        <taxon>Nymphalidae</taxon>
        <taxon>Danainae</taxon>
        <taxon>Danaini</taxon>
        <taxon>Danaina</taxon>
        <taxon>Danaus</taxon>
        <taxon>Anosia</taxon>
    </lineage>
</organism>
<protein>
    <submittedName>
        <fullName evidence="2">(African queen) hypothetical protein</fullName>
    </submittedName>
</protein>
<keyword evidence="1" id="KW-1133">Transmembrane helix</keyword>
<dbReference type="OrthoDB" id="7463277at2759"/>